<feature type="transmembrane region" description="Helical" evidence="6">
    <location>
        <begin position="371"/>
        <end position="390"/>
    </location>
</feature>
<dbReference type="GO" id="GO:0005351">
    <property type="term" value="F:carbohydrate:proton symporter activity"/>
    <property type="evidence" value="ECO:0007669"/>
    <property type="project" value="TreeGrafter"/>
</dbReference>
<evidence type="ECO:0000256" key="1">
    <source>
        <dbReference type="ARBA" id="ARBA00004141"/>
    </source>
</evidence>
<keyword evidence="5 6" id="KW-0472">Membrane</keyword>
<evidence type="ECO:0000259" key="7">
    <source>
        <dbReference type="PROSITE" id="PS50850"/>
    </source>
</evidence>
<evidence type="ECO:0000313" key="8">
    <source>
        <dbReference type="EMBL" id="CAI4213473.1"/>
    </source>
</evidence>
<dbReference type="PROSITE" id="PS50850">
    <property type="entry name" value="MFS"/>
    <property type="match status" value="1"/>
</dbReference>
<protein>
    <recommendedName>
        <fullName evidence="7">Major facilitator superfamily (MFS) profile domain-containing protein</fullName>
    </recommendedName>
</protein>
<dbReference type="AlphaFoldDB" id="A0A9P1GZ04"/>
<feature type="transmembrane region" description="Helical" evidence="6">
    <location>
        <begin position="410"/>
        <end position="432"/>
    </location>
</feature>
<keyword evidence="3 6" id="KW-0812">Transmembrane</keyword>
<evidence type="ECO:0000313" key="9">
    <source>
        <dbReference type="Proteomes" id="UP000838763"/>
    </source>
</evidence>
<accession>A0A9P1GZ04</accession>
<dbReference type="EMBL" id="CALLCH030000008">
    <property type="protein sequence ID" value="CAI4213473.1"/>
    <property type="molecule type" value="Genomic_DNA"/>
</dbReference>
<dbReference type="SUPFAM" id="SSF103473">
    <property type="entry name" value="MFS general substrate transporter"/>
    <property type="match status" value="1"/>
</dbReference>
<name>A0A9P1GZ04_9PEZI</name>
<evidence type="ECO:0000256" key="3">
    <source>
        <dbReference type="ARBA" id="ARBA00022692"/>
    </source>
</evidence>
<dbReference type="InterPro" id="IPR020846">
    <property type="entry name" value="MFS_dom"/>
</dbReference>
<dbReference type="Pfam" id="PF00083">
    <property type="entry name" value="Sugar_tr"/>
    <property type="match status" value="1"/>
</dbReference>
<comment type="caution">
    <text evidence="8">The sequence shown here is derived from an EMBL/GenBank/DDBJ whole genome shotgun (WGS) entry which is preliminary data.</text>
</comment>
<comment type="similarity">
    <text evidence="2">Belongs to the major facilitator superfamily. Sugar transporter (TC 2.A.1.1) family.</text>
</comment>
<dbReference type="PANTHER" id="PTHR48022">
    <property type="entry name" value="PLASTIDIC GLUCOSE TRANSPORTER 4"/>
    <property type="match status" value="1"/>
</dbReference>
<dbReference type="InterPro" id="IPR036259">
    <property type="entry name" value="MFS_trans_sf"/>
</dbReference>
<dbReference type="Gene3D" id="1.20.1250.20">
    <property type="entry name" value="MFS general substrate transporter like domains"/>
    <property type="match status" value="1"/>
</dbReference>
<gene>
    <name evidence="8" type="ORF">PPNO1_LOCUS3222</name>
</gene>
<proteinExistence type="inferred from homology"/>
<evidence type="ECO:0000256" key="6">
    <source>
        <dbReference type="SAM" id="Phobius"/>
    </source>
</evidence>
<feature type="transmembrane region" description="Helical" evidence="6">
    <location>
        <begin position="189"/>
        <end position="206"/>
    </location>
</feature>
<organism evidence="8 9">
    <name type="scientific">Parascedosporium putredinis</name>
    <dbReference type="NCBI Taxonomy" id="1442378"/>
    <lineage>
        <taxon>Eukaryota</taxon>
        <taxon>Fungi</taxon>
        <taxon>Dikarya</taxon>
        <taxon>Ascomycota</taxon>
        <taxon>Pezizomycotina</taxon>
        <taxon>Sordariomycetes</taxon>
        <taxon>Hypocreomycetidae</taxon>
        <taxon>Microascales</taxon>
        <taxon>Microascaceae</taxon>
        <taxon>Parascedosporium</taxon>
    </lineage>
</organism>
<feature type="transmembrane region" description="Helical" evidence="6">
    <location>
        <begin position="33"/>
        <end position="59"/>
    </location>
</feature>
<dbReference type="GO" id="GO:0016020">
    <property type="term" value="C:membrane"/>
    <property type="evidence" value="ECO:0007669"/>
    <property type="project" value="UniProtKB-SubCell"/>
</dbReference>
<evidence type="ECO:0000256" key="4">
    <source>
        <dbReference type="ARBA" id="ARBA00022989"/>
    </source>
</evidence>
<feature type="transmembrane region" description="Helical" evidence="6">
    <location>
        <begin position="279"/>
        <end position="300"/>
    </location>
</feature>
<reference evidence="8" key="1">
    <citation type="submission" date="2022-11" db="EMBL/GenBank/DDBJ databases">
        <authorList>
            <person name="Scott C."/>
            <person name="Bruce N."/>
        </authorList>
    </citation>
    <scope>NUCLEOTIDE SEQUENCE</scope>
</reference>
<feature type="transmembrane region" description="Helical" evidence="6">
    <location>
        <begin position="339"/>
        <end position="359"/>
    </location>
</feature>
<evidence type="ECO:0000256" key="2">
    <source>
        <dbReference type="ARBA" id="ARBA00010992"/>
    </source>
</evidence>
<feature type="transmembrane region" description="Helical" evidence="6">
    <location>
        <begin position="112"/>
        <end position="136"/>
    </location>
</feature>
<dbReference type="InterPro" id="IPR050360">
    <property type="entry name" value="MFS_Sugar_Transporters"/>
</dbReference>
<keyword evidence="9" id="KW-1185">Reference proteome</keyword>
<feature type="domain" description="Major facilitator superfamily (MFS) profile" evidence="7">
    <location>
        <begin position="35"/>
        <end position="473"/>
    </location>
</feature>
<evidence type="ECO:0000256" key="5">
    <source>
        <dbReference type="ARBA" id="ARBA00023136"/>
    </source>
</evidence>
<dbReference type="PANTHER" id="PTHR48022:SF30">
    <property type="entry name" value="MAJOR FACILITATOR SUPERFAMILY (MFS) PROFILE DOMAIN-CONTAINING PROTEIN"/>
    <property type="match status" value="1"/>
</dbReference>
<comment type="subcellular location">
    <subcellularLocation>
        <location evidence="1">Membrane</location>
        <topology evidence="1">Multi-pass membrane protein</topology>
    </subcellularLocation>
</comment>
<dbReference type="OrthoDB" id="6612291at2759"/>
<dbReference type="Proteomes" id="UP000838763">
    <property type="component" value="Unassembled WGS sequence"/>
</dbReference>
<keyword evidence="4 6" id="KW-1133">Transmembrane helix</keyword>
<sequence length="473" mass="51211">MSSKEKTSEPEGAAIETIETAAPIKLHTTPQNILISVLLSSASFLYGYASNVISGALALPSFNSMFLAVDTEPRVGGMLGIRILLGTYSFFAGGVFGALIQQPLADKYGRRMAIAVAGGFLLVGSALAAGSVHYAMFIVARFVTGIGSSMALTLVSLHIVGFNTGYLISSLGSLGFSYMTHPVQWRLNFVINGVIAALLVAGSFYIPESPRWLVSNDRIDEAARVLNYLHNSKYDPHGYIARAELIQITEQIDATKHLKKGYMHIFKTPSLRRRAWATILVWFTAMSTGVLVIANLTPLLFAGLGYGDTAQFGLSTAWLCCCIITAGLGGLMVDKMGRVLFMAIGLGGCALVLAVETAMQAEFLGTSNKHGLASGVAFYFLFACVYNAFLDAGSFVYTAEIWPNHLRSEGWRFYLIFIIISAVGAVAIWYFLPETKGLTLEEIGEKFGEEPQTRHIQDIARSKEVADSRGEEV</sequence>
<feature type="transmembrane region" description="Helical" evidence="6">
    <location>
        <begin position="142"/>
        <end position="168"/>
    </location>
</feature>
<dbReference type="InterPro" id="IPR005828">
    <property type="entry name" value="MFS_sugar_transport-like"/>
</dbReference>
<feature type="transmembrane region" description="Helical" evidence="6">
    <location>
        <begin position="79"/>
        <end position="100"/>
    </location>
</feature>
<feature type="transmembrane region" description="Helical" evidence="6">
    <location>
        <begin position="312"/>
        <end position="333"/>
    </location>
</feature>